<name>A0AAW0FB47_9APHY</name>
<protein>
    <recommendedName>
        <fullName evidence="3">F-box domain-containing protein</fullName>
    </recommendedName>
</protein>
<proteinExistence type="predicted"/>
<evidence type="ECO:0000313" key="1">
    <source>
        <dbReference type="EMBL" id="KAK7678570.1"/>
    </source>
</evidence>
<dbReference type="Proteomes" id="UP001385951">
    <property type="component" value="Unassembled WGS sequence"/>
</dbReference>
<evidence type="ECO:0008006" key="3">
    <source>
        <dbReference type="Google" id="ProtNLM"/>
    </source>
</evidence>
<dbReference type="EMBL" id="JASBNA010000070">
    <property type="protein sequence ID" value="KAK7678570.1"/>
    <property type="molecule type" value="Genomic_DNA"/>
</dbReference>
<gene>
    <name evidence="1" type="ORF">QCA50_018442</name>
</gene>
<organism evidence="1 2">
    <name type="scientific">Cerrena zonata</name>
    <dbReference type="NCBI Taxonomy" id="2478898"/>
    <lineage>
        <taxon>Eukaryota</taxon>
        <taxon>Fungi</taxon>
        <taxon>Dikarya</taxon>
        <taxon>Basidiomycota</taxon>
        <taxon>Agaricomycotina</taxon>
        <taxon>Agaricomycetes</taxon>
        <taxon>Polyporales</taxon>
        <taxon>Cerrenaceae</taxon>
        <taxon>Cerrena</taxon>
    </lineage>
</organism>
<dbReference type="Gene3D" id="1.20.1280.50">
    <property type="match status" value="1"/>
</dbReference>
<dbReference type="AlphaFoldDB" id="A0AAW0FB47"/>
<accession>A0AAW0FB47</accession>
<reference evidence="1 2" key="1">
    <citation type="submission" date="2022-09" db="EMBL/GenBank/DDBJ databases">
        <authorList>
            <person name="Palmer J.M."/>
        </authorList>
    </citation>
    <scope>NUCLEOTIDE SEQUENCE [LARGE SCALE GENOMIC DNA]</scope>
    <source>
        <strain evidence="1 2">DSM 7382</strain>
    </source>
</reference>
<keyword evidence="2" id="KW-1185">Reference proteome</keyword>
<comment type="caution">
    <text evidence="1">The sequence shown here is derived from an EMBL/GenBank/DDBJ whole genome shotgun (WGS) entry which is preliminary data.</text>
</comment>
<evidence type="ECO:0000313" key="2">
    <source>
        <dbReference type="Proteomes" id="UP001385951"/>
    </source>
</evidence>
<sequence>MTTLTREDVLQEIQKCNEEIVEAERVGQATSAQLRLCLQKQILNSLLPISQLPDETLLEIFTAYCSQESETYIIEPFCAVRLTHICSRWRAVAIACPTLWNVIDLTWPAWTIDVIPRSKEAPLTVAFRGTFLRREPTRCIIEHILSTRSHQIVSFRMKLFCVTTSWLDEIPTSSMTALKTLVIGGFHPIFARGLHNSIQHIQVHSNWGQLVEPLLLLFRPNLHTLDLSLPDTESGQLSWRDCIRALGAMHFLRRLFFKNVFNGGLDTREPIARITLPLLIELSIKADIAACTMFIDHIGTPSLTTATVTAKRCQLIQEIDFFCLTISKMARFNWISSTSNRLMTKRSDTFVELSVKLYLDLEDRHLLNVCLEGERSFVQQLDLNPLVSRLDFPNVDYITIESFDPSLLILSRLPTITTLCLTRASLPYIPSLLRPRREGDTLFQPFPNFNKLIINRPSELKEQLSAITTTFQERTLPSVFQILLL</sequence>